<dbReference type="EMBL" id="JBJKFK010006500">
    <property type="protein sequence ID" value="KAL3307784.1"/>
    <property type="molecule type" value="Genomic_DNA"/>
</dbReference>
<protein>
    <submittedName>
        <fullName evidence="1">Uncharacterized protein</fullName>
    </submittedName>
</protein>
<name>A0ABD2PK01_9PLAT</name>
<dbReference type="AlphaFoldDB" id="A0ABD2PK01"/>
<dbReference type="Proteomes" id="UP001626550">
    <property type="component" value="Unassembled WGS sequence"/>
</dbReference>
<sequence length="170" mass="19235">MQNDPFPSKFKMVRISTAVSVLVVFSILLPNVHCCIKNMKIKKCYEDCLGASSPIVQADCKEQLGQISRGERLVPPCKQHLPQIRECTKACRPTFALKVDCIRNCFGPDSTQYEESCAGEWSKLVDQKTVSQQCQPYQTKFNVCDVQCKGVGTYEHNEEIRPYSANSLKY</sequence>
<keyword evidence="2" id="KW-1185">Reference proteome</keyword>
<accession>A0ABD2PK01</accession>
<evidence type="ECO:0000313" key="1">
    <source>
        <dbReference type="EMBL" id="KAL3307784.1"/>
    </source>
</evidence>
<proteinExistence type="predicted"/>
<comment type="caution">
    <text evidence="1">The sequence shown here is derived from an EMBL/GenBank/DDBJ whole genome shotgun (WGS) entry which is preliminary data.</text>
</comment>
<evidence type="ECO:0000313" key="2">
    <source>
        <dbReference type="Proteomes" id="UP001626550"/>
    </source>
</evidence>
<organism evidence="1 2">
    <name type="scientific">Cichlidogyrus casuarinus</name>
    <dbReference type="NCBI Taxonomy" id="1844966"/>
    <lineage>
        <taxon>Eukaryota</taxon>
        <taxon>Metazoa</taxon>
        <taxon>Spiralia</taxon>
        <taxon>Lophotrochozoa</taxon>
        <taxon>Platyhelminthes</taxon>
        <taxon>Monogenea</taxon>
        <taxon>Monopisthocotylea</taxon>
        <taxon>Dactylogyridea</taxon>
        <taxon>Ancyrocephalidae</taxon>
        <taxon>Cichlidogyrus</taxon>
    </lineage>
</organism>
<gene>
    <name evidence="1" type="ORF">Ciccas_013696</name>
</gene>
<reference evidence="1 2" key="1">
    <citation type="submission" date="2024-11" db="EMBL/GenBank/DDBJ databases">
        <title>Adaptive evolution of stress response genes in parasites aligns with host niche diversity.</title>
        <authorList>
            <person name="Hahn C."/>
            <person name="Resl P."/>
        </authorList>
    </citation>
    <scope>NUCLEOTIDE SEQUENCE [LARGE SCALE GENOMIC DNA]</scope>
    <source>
        <strain evidence="1">EGGRZ-B1_66</strain>
        <tissue evidence="1">Body</tissue>
    </source>
</reference>